<name>A0A0F8ZK40_9ZZZZ</name>
<proteinExistence type="predicted"/>
<accession>A0A0F8ZK40</accession>
<dbReference type="PANTHER" id="PTHR34389">
    <property type="entry name" value="L-RHAMNOSE MUTAROTASE"/>
    <property type="match status" value="1"/>
</dbReference>
<protein>
    <recommendedName>
        <fullName evidence="2">L-rhamnose mutarotase</fullName>
    </recommendedName>
</protein>
<dbReference type="Pfam" id="PF05336">
    <property type="entry name" value="rhaM"/>
    <property type="match status" value="1"/>
</dbReference>
<organism evidence="1">
    <name type="scientific">marine sediment metagenome</name>
    <dbReference type="NCBI Taxonomy" id="412755"/>
    <lineage>
        <taxon>unclassified sequences</taxon>
        <taxon>metagenomes</taxon>
        <taxon>ecological metagenomes</taxon>
    </lineage>
</organism>
<dbReference type="InterPro" id="IPR008000">
    <property type="entry name" value="Rham/fucose_mutarotase"/>
</dbReference>
<dbReference type="SUPFAM" id="SSF54909">
    <property type="entry name" value="Dimeric alpha+beta barrel"/>
    <property type="match status" value="1"/>
</dbReference>
<sequence length="109" mass="12957">MERLALVYRVKPGKKDEYIKAHNEIWPEILKGLKEAGCREMTIFLRGNLLFLYALIDDIAAFTKTREKDPHYHKWNAWMAELLEHPYDEEELSSFAGLDEIWRFEADKV</sequence>
<dbReference type="Gene3D" id="3.30.70.100">
    <property type="match status" value="1"/>
</dbReference>
<dbReference type="EMBL" id="LAZR01047454">
    <property type="protein sequence ID" value="KKK94182.1"/>
    <property type="molecule type" value="Genomic_DNA"/>
</dbReference>
<dbReference type="AlphaFoldDB" id="A0A0F8ZK40"/>
<evidence type="ECO:0000313" key="1">
    <source>
        <dbReference type="EMBL" id="KKK94182.1"/>
    </source>
</evidence>
<evidence type="ECO:0008006" key="2">
    <source>
        <dbReference type="Google" id="ProtNLM"/>
    </source>
</evidence>
<dbReference type="PANTHER" id="PTHR34389:SF2">
    <property type="entry name" value="L-RHAMNOSE MUTAROTASE"/>
    <property type="match status" value="1"/>
</dbReference>
<dbReference type="InterPro" id="IPR011008">
    <property type="entry name" value="Dimeric_a/b-barrel"/>
</dbReference>
<reference evidence="1" key="1">
    <citation type="journal article" date="2015" name="Nature">
        <title>Complex archaea that bridge the gap between prokaryotes and eukaryotes.</title>
        <authorList>
            <person name="Spang A."/>
            <person name="Saw J.H."/>
            <person name="Jorgensen S.L."/>
            <person name="Zaremba-Niedzwiedzka K."/>
            <person name="Martijn J."/>
            <person name="Lind A.E."/>
            <person name="van Eijk R."/>
            <person name="Schleper C."/>
            <person name="Guy L."/>
            <person name="Ettema T.J."/>
        </authorList>
    </citation>
    <scope>NUCLEOTIDE SEQUENCE</scope>
</reference>
<comment type="caution">
    <text evidence="1">The sequence shown here is derived from an EMBL/GenBank/DDBJ whole genome shotgun (WGS) entry which is preliminary data.</text>
</comment>
<gene>
    <name evidence="1" type="ORF">LCGC14_2685400</name>
</gene>
<dbReference type="GO" id="GO:0019301">
    <property type="term" value="P:rhamnose catabolic process"/>
    <property type="evidence" value="ECO:0007669"/>
    <property type="project" value="TreeGrafter"/>
</dbReference>
<dbReference type="GO" id="GO:0016857">
    <property type="term" value="F:racemase and epimerase activity, acting on carbohydrates and derivatives"/>
    <property type="evidence" value="ECO:0007669"/>
    <property type="project" value="InterPro"/>
</dbReference>